<organism evidence="1 2">
    <name type="scientific">Eiseniibacteriota bacterium</name>
    <dbReference type="NCBI Taxonomy" id="2212470"/>
    <lineage>
        <taxon>Bacteria</taxon>
        <taxon>Candidatus Eiseniibacteriota</taxon>
    </lineage>
</organism>
<sequence length="110" mass="12435">MRPMEHIGRALERFLRGNELERRVADYQVVAAWADTVGPELAGHAAAVELRRGVLWVSVTSSVWSQHIAFLKPRILERLRQRFPDVNLADLRCVVRGRGIRQQGDEGGHG</sequence>
<dbReference type="Pfam" id="PF05258">
    <property type="entry name" value="DciA"/>
    <property type="match status" value="1"/>
</dbReference>
<name>A0A937X6P1_UNCEI</name>
<protein>
    <submittedName>
        <fullName evidence="1">DUF721 domain-containing protein</fullName>
    </submittedName>
</protein>
<comment type="caution">
    <text evidence="1">The sequence shown here is derived from an EMBL/GenBank/DDBJ whole genome shotgun (WGS) entry which is preliminary data.</text>
</comment>
<dbReference type="AlphaFoldDB" id="A0A937X6P1"/>
<dbReference type="EMBL" id="VGIY01000048">
    <property type="protein sequence ID" value="MBM3316853.1"/>
    <property type="molecule type" value="Genomic_DNA"/>
</dbReference>
<dbReference type="PANTHER" id="PTHR36456">
    <property type="entry name" value="UPF0232 PROTEIN SCO3875"/>
    <property type="match status" value="1"/>
</dbReference>
<reference evidence="1" key="1">
    <citation type="submission" date="2019-03" db="EMBL/GenBank/DDBJ databases">
        <title>Lake Tanganyika Metagenome-Assembled Genomes (MAGs).</title>
        <authorList>
            <person name="Tran P."/>
        </authorList>
    </citation>
    <scope>NUCLEOTIDE SEQUENCE</scope>
    <source>
        <strain evidence="1">M_DeepCast_400m_m2_100</strain>
    </source>
</reference>
<dbReference type="InterPro" id="IPR007922">
    <property type="entry name" value="DciA-like"/>
</dbReference>
<gene>
    <name evidence="1" type="ORF">FJY75_03275</name>
</gene>
<evidence type="ECO:0000313" key="2">
    <source>
        <dbReference type="Proteomes" id="UP000748308"/>
    </source>
</evidence>
<dbReference type="Proteomes" id="UP000748308">
    <property type="component" value="Unassembled WGS sequence"/>
</dbReference>
<dbReference type="PANTHER" id="PTHR36456:SF1">
    <property type="entry name" value="UPF0232 PROTEIN SCO3875"/>
    <property type="match status" value="1"/>
</dbReference>
<accession>A0A937X6P1</accession>
<proteinExistence type="predicted"/>
<evidence type="ECO:0000313" key="1">
    <source>
        <dbReference type="EMBL" id="MBM3316853.1"/>
    </source>
</evidence>